<name>A0A830BR89_9LAMI</name>
<dbReference type="GO" id="GO:0003950">
    <property type="term" value="F:NAD+ poly-ADP-ribosyltransferase activity"/>
    <property type="evidence" value="ECO:0007669"/>
    <property type="project" value="UniProtKB-UniRule"/>
</dbReference>
<dbReference type="InterPro" id="IPR000312">
    <property type="entry name" value="Glycosyl_Trfase_fam3"/>
</dbReference>
<dbReference type="GO" id="GO:0000162">
    <property type="term" value="P:L-tryptophan biosynthetic process"/>
    <property type="evidence" value="ECO:0007669"/>
    <property type="project" value="InterPro"/>
</dbReference>
<dbReference type="Proteomes" id="UP000653305">
    <property type="component" value="Unassembled WGS sequence"/>
</dbReference>
<dbReference type="OrthoDB" id="429950at2759"/>
<gene>
    <name evidence="5" type="ORF">PHJA_000998900</name>
</gene>
<keyword evidence="2 3" id="KW-0808">Transferase</keyword>
<dbReference type="Gene3D" id="3.90.228.10">
    <property type="match status" value="1"/>
</dbReference>
<dbReference type="Pfam" id="PF00644">
    <property type="entry name" value="PARP"/>
    <property type="match status" value="1"/>
</dbReference>
<evidence type="ECO:0000256" key="3">
    <source>
        <dbReference type="RuleBase" id="RU362114"/>
    </source>
</evidence>
<dbReference type="EC" id="2.4.2.-" evidence="3"/>
<dbReference type="InterPro" id="IPR012317">
    <property type="entry name" value="Poly(ADP-ribose)pol_cat_dom"/>
</dbReference>
<dbReference type="SUPFAM" id="SSF52418">
    <property type="entry name" value="Nucleoside phosphorylase/phosphoribosyltransferase catalytic domain"/>
    <property type="match status" value="1"/>
</dbReference>
<organism evidence="5 6">
    <name type="scientific">Phtheirospermum japonicum</name>
    <dbReference type="NCBI Taxonomy" id="374723"/>
    <lineage>
        <taxon>Eukaryota</taxon>
        <taxon>Viridiplantae</taxon>
        <taxon>Streptophyta</taxon>
        <taxon>Embryophyta</taxon>
        <taxon>Tracheophyta</taxon>
        <taxon>Spermatophyta</taxon>
        <taxon>Magnoliopsida</taxon>
        <taxon>eudicotyledons</taxon>
        <taxon>Gunneridae</taxon>
        <taxon>Pentapetalae</taxon>
        <taxon>asterids</taxon>
        <taxon>lamiids</taxon>
        <taxon>Lamiales</taxon>
        <taxon>Orobanchaceae</taxon>
        <taxon>Orobanchaceae incertae sedis</taxon>
        <taxon>Phtheirospermum</taxon>
    </lineage>
</organism>
<proteinExistence type="predicted"/>
<dbReference type="InterPro" id="IPR035902">
    <property type="entry name" value="Nuc_phospho_transferase"/>
</dbReference>
<dbReference type="Pfam" id="PF00591">
    <property type="entry name" value="Glycos_transf_3"/>
    <property type="match status" value="1"/>
</dbReference>
<dbReference type="EMBL" id="BMAC01000169">
    <property type="protein sequence ID" value="GFP88552.1"/>
    <property type="molecule type" value="Genomic_DNA"/>
</dbReference>
<keyword evidence="6" id="KW-1185">Reference proteome</keyword>
<sequence length="495" mass="55386">MTARDSAIRLPFSAGGGSLRPFTVVINICSLVDGCRGLITAPTNPTRVKPDWYAFHFTLATKKRMLIRTGMMPRLDYFLPGFWVPHWMIWQATKNGLSPSPYWATFRACVEEVGIGFMMSPNYHPAMKTFAPVRRKLGFKNVFNILGPMLNPARVPFSVVGVFKEDMVNKMAKALQRYGMKRALVVHSEGLNEMSSLGPGVVLDDTPERIEKFSFDPLYFGIPRCELADLKGGGPKYNAEVLMRVLSGERGAIADAFLYLSSYNYYLLLEEWLGRYAYRIVARLHFKGAAAFETVRDINVASRLIGDMSGATLDDPLVEWYKKLGCSISPVEKDADDYKMIAKYLEKTYEPVKVGEISYRVTIDDEFVVDLSAGLSLDEIMKLLNKFGKATVCTDATAEAARYGYTAVNRPEGFLILVVASLGEDVTELTSPTEDATSLEEKRKGVIGLGKKKTDESEHFTWKDDIKVPCGKLIPSEDKDSPLEYNEYAVYNAQQ</sequence>
<evidence type="ECO:0000259" key="4">
    <source>
        <dbReference type="PROSITE" id="PS51059"/>
    </source>
</evidence>
<dbReference type="PROSITE" id="PS51059">
    <property type="entry name" value="PARP_CATALYTIC"/>
    <property type="match status" value="1"/>
</dbReference>
<reference evidence="5" key="1">
    <citation type="submission" date="2020-07" db="EMBL/GenBank/DDBJ databases">
        <title>Ethylene signaling mediates host invasion by parasitic plants.</title>
        <authorList>
            <person name="Yoshida S."/>
        </authorList>
    </citation>
    <scope>NUCLEOTIDE SEQUENCE</scope>
    <source>
        <strain evidence="5">Okayama</strain>
    </source>
</reference>
<evidence type="ECO:0000313" key="5">
    <source>
        <dbReference type="EMBL" id="GFP88552.1"/>
    </source>
</evidence>
<evidence type="ECO:0000256" key="1">
    <source>
        <dbReference type="ARBA" id="ARBA00022676"/>
    </source>
</evidence>
<dbReference type="SUPFAM" id="SSF56399">
    <property type="entry name" value="ADP-ribosylation"/>
    <property type="match status" value="1"/>
</dbReference>
<dbReference type="Gene3D" id="3.40.1030.10">
    <property type="entry name" value="Nucleoside phosphorylase/phosphoribosyltransferase catalytic domain"/>
    <property type="match status" value="1"/>
</dbReference>
<keyword evidence="3" id="KW-0520">NAD</keyword>
<protein>
    <recommendedName>
        <fullName evidence="3">Poly [ADP-ribose] polymerase</fullName>
        <shortName evidence="3">PARP</shortName>
        <ecNumber evidence="3">2.4.2.-</ecNumber>
    </recommendedName>
</protein>
<keyword evidence="1 3" id="KW-0328">Glycosyltransferase</keyword>
<comment type="caution">
    <text evidence="5">The sequence shown here is derived from an EMBL/GenBank/DDBJ whole genome shotgun (WGS) entry which is preliminary data.</text>
</comment>
<dbReference type="GO" id="GO:0004048">
    <property type="term" value="F:anthranilate phosphoribosyltransferase activity"/>
    <property type="evidence" value="ECO:0007669"/>
    <property type="project" value="InterPro"/>
</dbReference>
<dbReference type="PANTHER" id="PTHR43285">
    <property type="entry name" value="ANTHRANILATE PHOSPHORIBOSYLTRANSFERASE"/>
    <property type="match status" value="1"/>
</dbReference>
<evidence type="ECO:0000313" key="6">
    <source>
        <dbReference type="Proteomes" id="UP000653305"/>
    </source>
</evidence>
<dbReference type="InterPro" id="IPR005940">
    <property type="entry name" value="Anthranilate_Pribosyl_Tfrase"/>
</dbReference>
<dbReference type="AlphaFoldDB" id="A0A830BR89"/>
<dbReference type="GO" id="GO:0005829">
    <property type="term" value="C:cytosol"/>
    <property type="evidence" value="ECO:0007669"/>
    <property type="project" value="TreeGrafter"/>
</dbReference>
<evidence type="ECO:0000256" key="2">
    <source>
        <dbReference type="ARBA" id="ARBA00022679"/>
    </source>
</evidence>
<accession>A0A830BR89</accession>
<feature type="domain" description="PARP catalytic" evidence="4">
    <location>
        <begin position="315"/>
        <end position="495"/>
    </location>
</feature>
<dbReference type="PANTHER" id="PTHR43285:SF1">
    <property type="entry name" value="ANTHRANILATE PHOSPHORIBOSYLTRANSFERASE, CHLOROPLASTIC-LIKE ISOFORM X1"/>
    <property type="match status" value="1"/>
</dbReference>